<dbReference type="AlphaFoldDB" id="A0A1I7Y0U4"/>
<protein>
    <submittedName>
        <fullName evidence="2">NTR domain-containing protein</fullName>
    </submittedName>
</protein>
<dbReference type="WBParaSite" id="L893_g11288.t1">
    <property type="protein sequence ID" value="L893_g11288.t1"/>
    <property type="gene ID" value="L893_g11288"/>
</dbReference>
<proteinExistence type="predicted"/>
<evidence type="ECO:0000313" key="2">
    <source>
        <dbReference type="WBParaSite" id="L893_g11288.t1"/>
    </source>
</evidence>
<sequence>MKRSSKCALNSNDATNMLLVKLRKRFCATSDISYLTFYTRHVTVTGESSRVLCILNLKKINIRQKSQHRTEDRGTSQRFEDHRRFLWLGAVLLFCSTKIKERGETEFILNKGEVDEICRDRFETVFKHATEKSVARVLDRGLDCFTCECDHFKRCELKKKYPYYHHF</sequence>
<dbReference type="Proteomes" id="UP000095287">
    <property type="component" value="Unplaced"/>
</dbReference>
<reference evidence="2" key="1">
    <citation type="submission" date="2016-11" db="UniProtKB">
        <authorList>
            <consortium name="WormBaseParasite"/>
        </authorList>
    </citation>
    <scope>IDENTIFICATION</scope>
</reference>
<name>A0A1I7Y0U4_9BILA</name>
<evidence type="ECO:0000313" key="1">
    <source>
        <dbReference type="Proteomes" id="UP000095287"/>
    </source>
</evidence>
<accession>A0A1I7Y0U4</accession>
<organism evidence="1 2">
    <name type="scientific">Steinernema glaseri</name>
    <dbReference type="NCBI Taxonomy" id="37863"/>
    <lineage>
        <taxon>Eukaryota</taxon>
        <taxon>Metazoa</taxon>
        <taxon>Ecdysozoa</taxon>
        <taxon>Nematoda</taxon>
        <taxon>Chromadorea</taxon>
        <taxon>Rhabditida</taxon>
        <taxon>Tylenchina</taxon>
        <taxon>Panagrolaimomorpha</taxon>
        <taxon>Strongyloidoidea</taxon>
        <taxon>Steinernematidae</taxon>
        <taxon>Steinernema</taxon>
    </lineage>
</organism>
<keyword evidence="1" id="KW-1185">Reference proteome</keyword>